<dbReference type="InterPro" id="IPR003029">
    <property type="entry name" value="S1_domain"/>
</dbReference>
<dbReference type="InterPro" id="IPR012340">
    <property type="entry name" value="NA-bd_OB-fold"/>
</dbReference>
<dbReference type="EMBL" id="FOGV01000005">
    <property type="protein sequence ID" value="SER75384.1"/>
    <property type="molecule type" value="Genomic_DNA"/>
</dbReference>
<dbReference type="SMART" id="SM00316">
    <property type="entry name" value="S1"/>
    <property type="match status" value="2"/>
</dbReference>
<dbReference type="PANTHER" id="PTHR37296">
    <property type="entry name" value="CONSERVED VIRULENCE FACTOR B"/>
    <property type="match status" value="1"/>
</dbReference>
<evidence type="ECO:0000256" key="1">
    <source>
        <dbReference type="PIRNR" id="PIRNR012524"/>
    </source>
</evidence>
<dbReference type="OrthoDB" id="9801597at2"/>
<proteinExistence type="inferred from homology"/>
<evidence type="ECO:0000313" key="4">
    <source>
        <dbReference type="Proteomes" id="UP000199318"/>
    </source>
</evidence>
<evidence type="ECO:0000313" key="3">
    <source>
        <dbReference type="EMBL" id="SER75384.1"/>
    </source>
</evidence>
<dbReference type="InterPro" id="IPR036388">
    <property type="entry name" value="WH-like_DNA-bd_sf"/>
</dbReference>
<feature type="domain" description="S1 motif" evidence="2">
    <location>
        <begin position="154"/>
        <end position="214"/>
    </location>
</feature>
<protein>
    <recommendedName>
        <fullName evidence="2">S1 motif domain-containing protein</fullName>
    </recommendedName>
</protein>
<reference evidence="4" key="1">
    <citation type="submission" date="2016-10" db="EMBL/GenBank/DDBJ databases">
        <authorList>
            <person name="de Groot N.N."/>
        </authorList>
    </citation>
    <scope>NUCLEOTIDE SEQUENCE [LARGE SCALE GENOMIC DNA]</scope>
    <source>
        <strain evidence="4">10nlg</strain>
    </source>
</reference>
<dbReference type="InterPro" id="IPR048588">
    <property type="entry name" value="CvfB_S1_2nd"/>
</dbReference>
<comment type="similarity">
    <text evidence="1">Belongs to the CvfB family.</text>
</comment>
<dbReference type="Gene3D" id="2.40.50.140">
    <property type="entry name" value="Nucleic acid-binding proteins"/>
    <property type="match status" value="2"/>
</dbReference>
<dbReference type="RefSeq" id="WP_093072231.1">
    <property type="nucleotide sequence ID" value="NZ_FOGV01000005.1"/>
</dbReference>
<comment type="caution">
    <text evidence="3">The sequence shown here is derived from an EMBL/GenBank/DDBJ whole genome shotgun (WGS) entry which is preliminary data.</text>
</comment>
<dbReference type="Proteomes" id="UP000199318">
    <property type="component" value="Unassembled WGS sequence"/>
</dbReference>
<organism evidence="3 4">
    <name type="scientific">Salisediminibacterium halotolerans</name>
    <dbReference type="NCBI Taxonomy" id="517425"/>
    <lineage>
        <taxon>Bacteria</taxon>
        <taxon>Bacillati</taxon>
        <taxon>Bacillota</taxon>
        <taxon>Bacilli</taxon>
        <taxon>Bacillales</taxon>
        <taxon>Bacillaceae</taxon>
        <taxon>Salisediminibacterium</taxon>
    </lineage>
</organism>
<evidence type="ECO:0000259" key="2">
    <source>
        <dbReference type="PROSITE" id="PS50126"/>
    </source>
</evidence>
<dbReference type="Pfam" id="PF21543">
    <property type="entry name" value="CvfB_2nd"/>
    <property type="match status" value="1"/>
</dbReference>
<dbReference type="Pfam" id="PF17783">
    <property type="entry name" value="WHD_CvfB"/>
    <property type="match status" value="1"/>
</dbReference>
<dbReference type="InterPro" id="IPR014464">
    <property type="entry name" value="CvfB_fam"/>
</dbReference>
<dbReference type="STRING" id="1464123.SAMN05444126_10569"/>
<name>A0A1H9RS17_9BACI</name>
<dbReference type="InterPro" id="IPR040764">
    <property type="entry name" value="CvfB_WH"/>
</dbReference>
<dbReference type="Gene3D" id="1.10.10.10">
    <property type="entry name" value="Winged helix-like DNA-binding domain superfamily/Winged helix DNA-binding domain"/>
    <property type="match status" value="1"/>
</dbReference>
<gene>
    <name evidence="3" type="ORF">SAMN05444126_10569</name>
</gene>
<dbReference type="PANTHER" id="PTHR37296:SF1">
    <property type="entry name" value="CONSERVED VIRULENCE FACTOR B"/>
    <property type="match status" value="1"/>
</dbReference>
<keyword evidence="4" id="KW-1185">Reference proteome</keyword>
<dbReference type="Pfam" id="PF21191">
    <property type="entry name" value="CvfB_1st"/>
    <property type="match status" value="1"/>
</dbReference>
<accession>A0A1H9RS17</accession>
<dbReference type="PIRSF" id="PIRSF012524">
    <property type="entry name" value="YitL_S1"/>
    <property type="match status" value="1"/>
</dbReference>
<dbReference type="InterPro" id="IPR048587">
    <property type="entry name" value="CvfB_S1_3rd"/>
</dbReference>
<dbReference type="PROSITE" id="PS50126">
    <property type="entry name" value="S1"/>
    <property type="match status" value="1"/>
</dbReference>
<dbReference type="InterPro" id="IPR039566">
    <property type="entry name" value="CvfB_S1_st"/>
</dbReference>
<sequence length="284" mass="31723">MQTAKAGMITECRVEKIIETGYVLRHEGIKILLHTNDAIEPVKKGEDVSVFLYEDKQGNLNATMQIPGVTLDTYDWADVVHVHPRAGVFVDIGITKDILLSKDDLPEMRQQWPRAGDSLFVTLGYDRMERLVAKPVTEEIILQERDIAQDDINGQAISGQIYRILDEGAVFFSEQGIRGFIHESEANGVLRLGEAVSGRVIERKTDGTVNVTLRPIRTERQASDAEKIISYLEGRGGKMPLTDQSPPDLIDRSLGMSKGAFKRAIGKLLKEDKVEQQDGFTFLK</sequence>
<dbReference type="Pfam" id="PF13509">
    <property type="entry name" value="S1_2"/>
    <property type="match status" value="1"/>
</dbReference>
<dbReference type="AlphaFoldDB" id="A0A1H9RS17"/>
<dbReference type="GO" id="GO:0003676">
    <property type="term" value="F:nucleic acid binding"/>
    <property type="evidence" value="ECO:0007669"/>
    <property type="project" value="InterPro"/>
</dbReference>